<gene>
    <name evidence="2" type="ORF">SDC9_21337</name>
</gene>
<accession>A0A644U9J4</accession>
<evidence type="ECO:0000256" key="1">
    <source>
        <dbReference type="SAM" id="MobiDB-lite"/>
    </source>
</evidence>
<feature type="region of interest" description="Disordered" evidence="1">
    <location>
        <begin position="401"/>
        <end position="422"/>
    </location>
</feature>
<evidence type="ECO:0000313" key="2">
    <source>
        <dbReference type="EMBL" id="MPL75513.1"/>
    </source>
</evidence>
<name>A0A644U9J4_9ZZZZ</name>
<proteinExistence type="predicted"/>
<comment type="caution">
    <text evidence="2">The sequence shown here is derived from an EMBL/GenBank/DDBJ whole genome shotgun (WGS) entry which is preliminary data.</text>
</comment>
<sequence length="422" mass="46286">MRGGERHHRRARVAVDRAGRDAHAHGAVRADELARLLQRLADHLERARLADRAAVIGVAQLRHGIGRDGERALRLQLVHQRGDGGAVLAIGPEQRALEVRADLDVHRGADRGGDAVLGVIARLQAAVENVVLVRRNHQPLDRQAHLLRQEAREDVAEIAGRHGEADLAMRRAKRHGRGEEIDDLRQHPGEVDRIHAGKAHFVAEGEVVEHVLQLALAIVEIAVDGQRVDIALNGRRHLPALHLAHPAMREEDEDIDIVETAEGLDRGRAGVARGGADDGDAAALFRQLDLEQLADHLHREILEREGRAVEQLKQEMVRRELLERRARGMAKARIGARDGALQLGLGEGVAGEGAHHPEGDLLIAQPGKRRDLVRGHHRHGFRHIEPAVPCKARQHRLAEAQNRGLPPGGDIAHLSPFNSVPA</sequence>
<dbReference type="AlphaFoldDB" id="A0A644U9J4"/>
<dbReference type="EMBL" id="VSSQ01000089">
    <property type="protein sequence ID" value="MPL75513.1"/>
    <property type="molecule type" value="Genomic_DNA"/>
</dbReference>
<protein>
    <submittedName>
        <fullName evidence="2">Uncharacterized protein</fullName>
    </submittedName>
</protein>
<organism evidence="2">
    <name type="scientific">bioreactor metagenome</name>
    <dbReference type="NCBI Taxonomy" id="1076179"/>
    <lineage>
        <taxon>unclassified sequences</taxon>
        <taxon>metagenomes</taxon>
        <taxon>ecological metagenomes</taxon>
    </lineage>
</organism>
<reference evidence="2" key="1">
    <citation type="submission" date="2019-08" db="EMBL/GenBank/DDBJ databases">
        <authorList>
            <person name="Kucharzyk K."/>
            <person name="Murdoch R.W."/>
            <person name="Higgins S."/>
            <person name="Loffler F."/>
        </authorList>
    </citation>
    <scope>NUCLEOTIDE SEQUENCE</scope>
</reference>